<evidence type="ECO:0000313" key="2">
    <source>
        <dbReference type="Proteomes" id="UP000184268"/>
    </source>
</evidence>
<evidence type="ECO:0000313" key="1">
    <source>
        <dbReference type="EMBL" id="SHH54250.1"/>
    </source>
</evidence>
<sequence>MLAVAQLPDDYRGVESGWGGMVLTPFTESGRSLFACDPKRHVSYLRARIGVAVDNGRDTQVSYLWCKMNTPDPADILMMGCGRRLGGVFNNKHPLVQGAVGESCAVYRGEEGELHIDVSGNPALAEKFSVPVPFDLADQLAVHLSQERKVIEEQ</sequence>
<organism evidence="1 2">
    <name type="scientific">Ferrimonas marina</name>
    <dbReference type="NCBI Taxonomy" id="299255"/>
    <lineage>
        <taxon>Bacteria</taxon>
        <taxon>Pseudomonadati</taxon>
        <taxon>Pseudomonadota</taxon>
        <taxon>Gammaproteobacteria</taxon>
        <taxon>Alteromonadales</taxon>
        <taxon>Ferrimonadaceae</taxon>
        <taxon>Ferrimonas</taxon>
    </lineage>
</organism>
<dbReference type="EMBL" id="FQXG01000003">
    <property type="protein sequence ID" value="SHH54250.1"/>
    <property type="molecule type" value="Genomic_DNA"/>
</dbReference>
<keyword evidence="2" id="KW-1185">Reference proteome</keyword>
<dbReference type="Proteomes" id="UP000184268">
    <property type="component" value="Unassembled WGS sequence"/>
</dbReference>
<gene>
    <name evidence="1" type="ORF">SAMN02745129_2278</name>
</gene>
<accession>A0A1M5TUD5</accession>
<protein>
    <submittedName>
        <fullName evidence="1">Uncharacterized protein</fullName>
    </submittedName>
</protein>
<name>A0A1M5TUD5_9GAMM</name>
<dbReference type="STRING" id="299255.SAMN02745129_2278"/>
<proteinExistence type="predicted"/>
<dbReference type="AlphaFoldDB" id="A0A1M5TUD5"/>
<reference evidence="1 2" key="1">
    <citation type="submission" date="2016-11" db="EMBL/GenBank/DDBJ databases">
        <authorList>
            <person name="Jaros S."/>
            <person name="Januszkiewicz K."/>
            <person name="Wedrychowicz H."/>
        </authorList>
    </citation>
    <scope>NUCLEOTIDE SEQUENCE [LARGE SCALE GENOMIC DNA]</scope>
    <source>
        <strain evidence="1 2">DSM 16917</strain>
    </source>
</reference>